<reference evidence="2" key="1">
    <citation type="submission" date="2015-12" db="EMBL/GenBank/DDBJ databases">
        <title>Gene expression during late stages of embryo sac development: a critical building block for successful pollen-pistil interactions.</title>
        <authorList>
            <person name="Liu Y."/>
            <person name="Joly V."/>
            <person name="Sabar M."/>
            <person name="Matton D.P."/>
        </authorList>
    </citation>
    <scope>NUCLEOTIDE SEQUENCE</scope>
</reference>
<sequence>MVDLENVCNYFSRFGCCVSLSMSLIIGPNFFKMKSFFIAMSLQKIDWKFEILCYSCEYSKTKQISHMTLSCNR</sequence>
<keyword evidence="1" id="KW-0812">Transmembrane</keyword>
<name>A0A0V0HFK2_SOLCH</name>
<dbReference type="EMBL" id="GEDG01021492">
    <property type="protein sequence ID" value="JAP18262.1"/>
    <property type="molecule type" value="Transcribed_RNA"/>
</dbReference>
<keyword evidence="1" id="KW-0472">Membrane</keyword>
<dbReference type="AlphaFoldDB" id="A0A0V0HFK2"/>
<organism evidence="2">
    <name type="scientific">Solanum chacoense</name>
    <name type="common">Chaco potato</name>
    <dbReference type="NCBI Taxonomy" id="4108"/>
    <lineage>
        <taxon>Eukaryota</taxon>
        <taxon>Viridiplantae</taxon>
        <taxon>Streptophyta</taxon>
        <taxon>Embryophyta</taxon>
        <taxon>Tracheophyta</taxon>
        <taxon>Spermatophyta</taxon>
        <taxon>Magnoliopsida</taxon>
        <taxon>eudicotyledons</taxon>
        <taxon>Gunneridae</taxon>
        <taxon>Pentapetalae</taxon>
        <taxon>asterids</taxon>
        <taxon>lamiids</taxon>
        <taxon>Solanales</taxon>
        <taxon>Solanaceae</taxon>
        <taxon>Solanoideae</taxon>
        <taxon>Solaneae</taxon>
        <taxon>Solanum</taxon>
    </lineage>
</organism>
<protein>
    <submittedName>
        <fullName evidence="2">Putative ovule protein</fullName>
    </submittedName>
</protein>
<feature type="non-terminal residue" evidence="2">
    <location>
        <position position="73"/>
    </location>
</feature>
<proteinExistence type="predicted"/>
<evidence type="ECO:0000313" key="2">
    <source>
        <dbReference type="EMBL" id="JAP18262.1"/>
    </source>
</evidence>
<accession>A0A0V0HFK2</accession>
<keyword evidence="1" id="KW-1133">Transmembrane helix</keyword>
<feature type="transmembrane region" description="Helical" evidence="1">
    <location>
        <begin position="12"/>
        <end position="31"/>
    </location>
</feature>
<evidence type="ECO:0000256" key="1">
    <source>
        <dbReference type="SAM" id="Phobius"/>
    </source>
</evidence>